<evidence type="ECO:0000313" key="3">
    <source>
        <dbReference type="Proteomes" id="UP000184452"/>
    </source>
</evidence>
<dbReference type="OrthoDB" id="3429372at2"/>
<dbReference type="Proteomes" id="UP000184452">
    <property type="component" value="Unassembled WGS sequence"/>
</dbReference>
<dbReference type="AlphaFoldDB" id="A0A1M6RDX8"/>
<keyword evidence="1" id="KW-0812">Transmembrane</keyword>
<feature type="transmembrane region" description="Helical" evidence="1">
    <location>
        <begin position="31"/>
        <end position="50"/>
    </location>
</feature>
<sequence>MASGIVALVATGLAIALLIFGKRGRLLTLTSVIAGLAVVPFAAPYVVAGVRSADSATFDGAATLIAVVATAWVVFELKDGGTRSLTPWLALLVPCLWLAASGPFIGIYEFVQGGLDSAEQFTTEFDVNDY</sequence>
<accession>A0A1M6RDX8</accession>
<dbReference type="STRING" id="758803.SAMN05421803_11763"/>
<protein>
    <submittedName>
        <fullName evidence="2">Uncharacterized protein</fullName>
    </submittedName>
</protein>
<feature type="transmembrane region" description="Helical" evidence="1">
    <location>
        <begin position="57"/>
        <end position="75"/>
    </location>
</feature>
<feature type="transmembrane region" description="Helical" evidence="1">
    <location>
        <begin position="87"/>
        <end position="111"/>
    </location>
</feature>
<name>A0A1M6RDX8_9ACTN</name>
<proteinExistence type="predicted"/>
<dbReference type="EMBL" id="FQZK01000017">
    <property type="protein sequence ID" value="SHK30547.1"/>
    <property type="molecule type" value="Genomic_DNA"/>
</dbReference>
<keyword evidence="1" id="KW-0472">Membrane</keyword>
<evidence type="ECO:0000256" key="1">
    <source>
        <dbReference type="SAM" id="Phobius"/>
    </source>
</evidence>
<evidence type="ECO:0000313" key="2">
    <source>
        <dbReference type="EMBL" id="SHK30547.1"/>
    </source>
</evidence>
<dbReference type="RefSeq" id="WP_073381647.1">
    <property type="nucleotide sequence ID" value="NZ_FQZK01000017.1"/>
</dbReference>
<keyword evidence="3" id="KW-1185">Reference proteome</keyword>
<gene>
    <name evidence="2" type="ORF">SAMN05421803_11763</name>
</gene>
<organism evidence="2 3">
    <name type="scientific">Nocardiopsis flavescens</name>
    <dbReference type="NCBI Taxonomy" id="758803"/>
    <lineage>
        <taxon>Bacteria</taxon>
        <taxon>Bacillati</taxon>
        <taxon>Actinomycetota</taxon>
        <taxon>Actinomycetes</taxon>
        <taxon>Streptosporangiales</taxon>
        <taxon>Nocardiopsidaceae</taxon>
        <taxon>Nocardiopsis</taxon>
    </lineage>
</organism>
<keyword evidence="1" id="KW-1133">Transmembrane helix</keyword>
<reference evidence="2 3" key="1">
    <citation type="submission" date="2016-11" db="EMBL/GenBank/DDBJ databases">
        <authorList>
            <person name="Jaros S."/>
            <person name="Januszkiewicz K."/>
            <person name="Wedrychowicz H."/>
        </authorList>
    </citation>
    <scope>NUCLEOTIDE SEQUENCE [LARGE SCALE GENOMIC DNA]</scope>
    <source>
        <strain evidence="2 3">CGMCC 4.5723</strain>
    </source>
</reference>